<dbReference type="Proteomes" id="UP000627292">
    <property type="component" value="Unassembled WGS sequence"/>
</dbReference>
<organism evidence="1 2">
    <name type="scientific">Filimonas zeae</name>
    <dbReference type="NCBI Taxonomy" id="1737353"/>
    <lineage>
        <taxon>Bacteria</taxon>
        <taxon>Pseudomonadati</taxon>
        <taxon>Bacteroidota</taxon>
        <taxon>Chitinophagia</taxon>
        <taxon>Chitinophagales</taxon>
        <taxon>Chitinophagaceae</taxon>
        <taxon>Filimonas</taxon>
    </lineage>
</organism>
<reference evidence="1" key="2">
    <citation type="submission" date="2020-09" db="EMBL/GenBank/DDBJ databases">
        <authorList>
            <person name="Sun Q."/>
            <person name="Zhou Y."/>
        </authorList>
    </citation>
    <scope>NUCLEOTIDE SEQUENCE</scope>
    <source>
        <strain evidence="1">CGMCC 1.15290</strain>
    </source>
</reference>
<evidence type="ECO:0000313" key="2">
    <source>
        <dbReference type="Proteomes" id="UP000627292"/>
    </source>
</evidence>
<protein>
    <submittedName>
        <fullName evidence="1">Uncharacterized protein</fullName>
    </submittedName>
</protein>
<dbReference type="AlphaFoldDB" id="A0A917J256"/>
<keyword evidence="2" id="KW-1185">Reference proteome</keyword>
<accession>A0A917J256</accession>
<evidence type="ECO:0000313" key="1">
    <source>
        <dbReference type="EMBL" id="GGH77962.1"/>
    </source>
</evidence>
<dbReference type="InterPro" id="IPR036866">
    <property type="entry name" value="RibonucZ/Hydroxyglut_hydro"/>
</dbReference>
<proteinExistence type="predicted"/>
<dbReference type="RefSeq" id="WP_188956615.1">
    <property type="nucleotide sequence ID" value="NZ_BMIB01000004.1"/>
</dbReference>
<name>A0A917J256_9BACT</name>
<dbReference type="Gene3D" id="3.60.15.10">
    <property type="entry name" value="Ribonuclease Z/Hydroxyacylglutathione hydrolase-like"/>
    <property type="match status" value="1"/>
</dbReference>
<sequence length="104" mass="11760">MSVVQLPHHGSYKNYHAPFWEQILKADKRHAIASAGVNAKYKHPHFEVLKTFHENGYNIHCTSIAHGSQEFLEHIKRTAAISGKLDTFSTLINSYTPGDKVFQA</sequence>
<gene>
    <name evidence="1" type="ORF">GCM10011379_45100</name>
</gene>
<comment type="caution">
    <text evidence="1">The sequence shown here is derived from an EMBL/GenBank/DDBJ whole genome shotgun (WGS) entry which is preliminary data.</text>
</comment>
<reference evidence="1" key="1">
    <citation type="journal article" date="2014" name="Int. J. Syst. Evol. Microbiol.">
        <title>Complete genome sequence of Corynebacterium casei LMG S-19264T (=DSM 44701T), isolated from a smear-ripened cheese.</title>
        <authorList>
            <consortium name="US DOE Joint Genome Institute (JGI-PGF)"/>
            <person name="Walter F."/>
            <person name="Albersmeier A."/>
            <person name="Kalinowski J."/>
            <person name="Ruckert C."/>
        </authorList>
    </citation>
    <scope>NUCLEOTIDE SEQUENCE</scope>
    <source>
        <strain evidence="1">CGMCC 1.15290</strain>
    </source>
</reference>
<dbReference type="EMBL" id="BMIB01000004">
    <property type="protein sequence ID" value="GGH77962.1"/>
    <property type="molecule type" value="Genomic_DNA"/>
</dbReference>